<dbReference type="PANTHER" id="PTHR43016">
    <property type="entry name" value="PRESEQUENCE PROTEASE"/>
    <property type="match status" value="1"/>
</dbReference>
<dbReference type="InterPro" id="IPR011249">
    <property type="entry name" value="Metalloenz_LuxS/M16"/>
</dbReference>
<dbReference type="SUPFAM" id="SSF63411">
    <property type="entry name" value="LuxS/MPP-like metallohydrolase"/>
    <property type="match status" value="4"/>
</dbReference>
<dbReference type="VEuPathDB" id="FungiDB:PSHT_16150"/>
<sequence>MGPVAAISATPTSPLNLPSNTPASTASTTLAHFSTMNFNKSTTLLCMFGISAFVMSKACGGKTPWPACSDGEIAQKSNLYIPLDDPDCKLRNRRIRWCCPRYVLKPDMDYLVSVARSAGGCLHRLVRLRLPALRPALASSSAQLRLRRPQLPPPRRTAATQARSPHNKHFIMGHHQSQEKKKPDTIPSAHGNFDRIVEPFNLDSAPIQVAKWKSRKTGLSVVWADVEGPLVNGYFTVATEIFNDSGVPHTLEHLIFLGSEKYPYKGILDSLANRAFAKGTNAWTDTTHTAYTVTTAGSEGFLRLLPGTLLFSTYDVILFLKTYLGYSHRSSQFFSIMVCLFHRNFPSQSAPYLDCLTCVTSVLYPTITSEGFTTEVYHINGKGEDAGVVYSEMQGRENGAMDLMSLRNQQLLYPPTSGYRSETGGLMEALRVLTVEQIREYHEYYYRPHNLQLIVTGKLDPTELLEVLNSQVEPSLVQHGQDRIPSGWKRPFLETPSQGGARIEKSQTVEVEFPEKDESIGEVQISWVGPSTDDFLLQTALDVLGTYLTDSAVSPLAKKFIEIDCPLCTDITFHPTDAEKVITTVYLSSVPVEQLNSIEDSFKKALAEQAASIDMGRLKMVIERAALKTANAMEVDASDCLSSAIISNFLYGSGSDLVTSLSAELQRYETLAGWSAAQWSTVFRTWLVDPPSTCIIGKPSAKLSDKLEADTKPRLEATRQKYGPEGLKKLAEKLTHAQEVNDRPYPDSFLADFPIPKLDSINWIDVEMANGNGTYSTDLQSHIDHKDPGTLPYFVQFNHIKSNFITIHVNLSPPDLPAELFSLLPAYLHSFFSLPVKRKDGSRLSYDEVVHQLDTQTVEYDINLGSPISQTLEVIMKVEKSKYATAVSWLGDLLWRSEFDVDRLRINTTKILQTIPSRKREGSDVSAALYDEMTFSADLSPLTSNNLFKQESSLPVILEKLKSEPEALVKQMEQLRSYLLKPSSLRISVSGDIMSLTEPKSTWLKHFQSLEPAELHKPLFGNAVLTSDGAQPSGQVIVMSMPSIESSYAYHAAKGPQGFDHPDNAALMVAISVLNAMESYLWKAIRGTGLAYGTSIGANSEIGHVYLNIYRSPDSSKAFLESGRVIQDLVDKKLKFDDLILESAKSSSVFGVACKIATGPDAAYRVYADVALKGISKDALRHQLELAKSVTQEDVLESIRKYILPIFDSKTSLAAIASSSTKSESISDYFKQAGYKVETRELQKNACVEGLNEDDETDSSSSASSSHP</sequence>
<dbReference type="AlphaFoldDB" id="A0A2S4UB87"/>
<name>A0A2S4UB87_9BASI</name>
<gene>
    <name evidence="4" type="ORF">PSHT_16150</name>
</gene>
<feature type="domain" description="Peptidase M16 N-terminal" evidence="2">
    <location>
        <begin position="243"/>
        <end position="295"/>
    </location>
</feature>
<dbReference type="OrthoDB" id="4953at2759"/>
<dbReference type="Proteomes" id="UP000238274">
    <property type="component" value="Unassembled WGS sequence"/>
</dbReference>
<dbReference type="InterPro" id="IPR007863">
    <property type="entry name" value="Peptidase_M16_C"/>
</dbReference>
<evidence type="ECO:0000256" key="1">
    <source>
        <dbReference type="SAM" id="MobiDB-lite"/>
    </source>
</evidence>
<dbReference type="EMBL" id="PKSM01000481">
    <property type="protein sequence ID" value="POV94530.1"/>
    <property type="molecule type" value="Genomic_DNA"/>
</dbReference>
<feature type="region of interest" description="Disordered" evidence="1">
    <location>
        <begin position="141"/>
        <end position="165"/>
    </location>
</feature>
<comment type="caution">
    <text evidence="4">The sequence shown here is derived from an EMBL/GenBank/DDBJ whole genome shotgun (WGS) entry which is preliminary data.</text>
</comment>
<evidence type="ECO:0000259" key="3">
    <source>
        <dbReference type="Pfam" id="PF05193"/>
    </source>
</evidence>
<dbReference type="PANTHER" id="PTHR43016:SF16">
    <property type="entry name" value="METALLOPROTEASE, PUTATIVE (AFU_ORTHOLOGUE AFUA_4G07610)-RELATED"/>
    <property type="match status" value="1"/>
</dbReference>
<organism evidence="4 5">
    <name type="scientific">Puccinia striiformis</name>
    <dbReference type="NCBI Taxonomy" id="27350"/>
    <lineage>
        <taxon>Eukaryota</taxon>
        <taxon>Fungi</taxon>
        <taxon>Dikarya</taxon>
        <taxon>Basidiomycota</taxon>
        <taxon>Pucciniomycotina</taxon>
        <taxon>Pucciniomycetes</taxon>
        <taxon>Pucciniales</taxon>
        <taxon>Pucciniaceae</taxon>
        <taxon>Puccinia</taxon>
    </lineage>
</organism>
<reference evidence="4 5" key="1">
    <citation type="submission" date="2017-12" db="EMBL/GenBank/DDBJ databases">
        <title>Gene loss provides genomic basis for host adaptation in cereal stripe rust fungi.</title>
        <authorList>
            <person name="Xia C."/>
        </authorList>
    </citation>
    <scope>NUCLEOTIDE SEQUENCE [LARGE SCALE GENOMIC DNA]</scope>
    <source>
        <strain evidence="4 5">93TX-2</strain>
    </source>
</reference>
<keyword evidence="5" id="KW-1185">Reference proteome</keyword>
<dbReference type="FunFam" id="3.30.830.10:FF:000085">
    <property type="entry name" value="Uncharacterized protein"/>
    <property type="match status" value="1"/>
</dbReference>
<feature type="domain" description="Peptidase M16 C-terminal" evidence="3">
    <location>
        <begin position="433"/>
        <end position="619"/>
    </location>
</feature>
<dbReference type="FunFam" id="3.30.830.10:FF:000031">
    <property type="entry name" value="Putative zinc metalloprotease"/>
    <property type="match status" value="1"/>
</dbReference>
<feature type="compositionally biased region" description="Low complexity" evidence="1">
    <location>
        <begin position="1259"/>
        <end position="1268"/>
    </location>
</feature>
<dbReference type="VEuPathDB" id="FungiDB:PSTT_04664"/>
<evidence type="ECO:0000313" key="5">
    <source>
        <dbReference type="Proteomes" id="UP000238274"/>
    </source>
</evidence>
<evidence type="ECO:0000259" key="2">
    <source>
        <dbReference type="Pfam" id="PF00675"/>
    </source>
</evidence>
<evidence type="ECO:0000313" key="4">
    <source>
        <dbReference type="EMBL" id="POV94530.1"/>
    </source>
</evidence>
<accession>A0A2S4UB87</accession>
<dbReference type="GO" id="GO:0046872">
    <property type="term" value="F:metal ion binding"/>
    <property type="evidence" value="ECO:0007669"/>
    <property type="project" value="InterPro"/>
</dbReference>
<dbReference type="Pfam" id="PF00675">
    <property type="entry name" value="Peptidase_M16"/>
    <property type="match status" value="1"/>
</dbReference>
<feature type="region of interest" description="Disordered" evidence="1">
    <location>
        <begin position="1"/>
        <end position="21"/>
    </location>
</feature>
<reference evidence="5" key="3">
    <citation type="journal article" date="2018" name="Mol. Plant Microbe Interact.">
        <title>Genome sequence resources for the wheat stripe rust pathogen (Puccinia striiformis f. sp. tritici) and the barley stripe rust pathogen (Puccinia striiformis f. sp. hordei).</title>
        <authorList>
            <person name="Xia C."/>
            <person name="Wang M."/>
            <person name="Yin C."/>
            <person name="Cornejo O.E."/>
            <person name="Hulbert S.H."/>
            <person name="Chen X."/>
        </authorList>
    </citation>
    <scope>NUCLEOTIDE SEQUENCE [LARGE SCALE GENOMIC DNA]</scope>
    <source>
        <strain evidence="5">93TX-2</strain>
    </source>
</reference>
<dbReference type="FunFam" id="3.30.830.10:FF:000036">
    <property type="entry name" value="Putative zinc metalloprotease"/>
    <property type="match status" value="1"/>
</dbReference>
<dbReference type="Pfam" id="PF05193">
    <property type="entry name" value="Peptidase_M16_C"/>
    <property type="match status" value="1"/>
</dbReference>
<dbReference type="Gene3D" id="3.30.830.10">
    <property type="entry name" value="Metalloenzyme, LuxS/M16 peptidase-like"/>
    <property type="match status" value="5"/>
</dbReference>
<reference evidence="5" key="2">
    <citation type="journal article" date="2018" name="BMC Genomics">
        <title>Genomic insights into host adaptation between the wheat stripe rust pathogen (Puccinia striiformis f. sp. tritici) and the barley stripe rust pathogen (Puccinia striiformis f. sp. hordei).</title>
        <authorList>
            <person name="Xia C."/>
            <person name="Wang M."/>
            <person name="Yin C."/>
            <person name="Cornejo O.E."/>
            <person name="Hulbert S.H."/>
            <person name="Chen X."/>
        </authorList>
    </citation>
    <scope>NUCLEOTIDE SEQUENCE [LARGE SCALE GENOMIC DNA]</scope>
    <source>
        <strain evidence="5">93TX-2</strain>
    </source>
</reference>
<evidence type="ECO:0008006" key="6">
    <source>
        <dbReference type="Google" id="ProtNLM"/>
    </source>
</evidence>
<dbReference type="VEuPathDB" id="FungiDB:PSTT_04663"/>
<dbReference type="InterPro" id="IPR011765">
    <property type="entry name" value="Pept_M16_N"/>
</dbReference>
<proteinExistence type="predicted"/>
<feature type="region of interest" description="Disordered" evidence="1">
    <location>
        <begin position="1246"/>
        <end position="1268"/>
    </location>
</feature>
<protein>
    <recommendedName>
        <fullName evidence="6">Mitochondrial presequence protease</fullName>
    </recommendedName>
</protein>